<comment type="caution">
    <text evidence="1">The sequence shown here is derived from an EMBL/GenBank/DDBJ whole genome shotgun (WGS) entry which is preliminary data.</text>
</comment>
<gene>
    <name evidence="1" type="ORF">F2P81_022017</name>
</gene>
<dbReference type="AlphaFoldDB" id="A0A6A4RR39"/>
<sequence>MVSSNEAPVRHGCLSVNLNGSLHSELDSLRQSFNQFESSQMNGQRVTAPSTVNRWGSPACHWCQHNTPCIQRSEAMIAVNLQHDFNSINQLFVKTALYC</sequence>
<name>A0A6A4RR39_SCOMX</name>
<evidence type="ECO:0000313" key="1">
    <source>
        <dbReference type="EMBL" id="KAF0025136.1"/>
    </source>
</evidence>
<dbReference type="Proteomes" id="UP000438429">
    <property type="component" value="Unassembled WGS sequence"/>
</dbReference>
<organism evidence="1 2">
    <name type="scientific">Scophthalmus maximus</name>
    <name type="common">Turbot</name>
    <name type="synonym">Psetta maxima</name>
    <dbReference type="NCBI Taxonomy" id="52904"/>
    <lineage>
        <taxon>Eukaryota</taxon>
        <taxon>Metazoa</taxon>
        <taxon>Chordata</taxon>
        <taxon>Craniata</taxon>
        <taxon>Vertebrata</taxon>
        <taxon>Euteleostomi</taxon>
        <taxon>Actinopterygii</taxon>
        <taxon>Neopterygii</taxon>
        <taxon>Teleostei</taxon>
        <taxon>Neoteleostei</taxon>
        <taxon>Acanthomorphata</taxon>
        <taxon>Carangaria</taxon>
        <taxon>Pleuronectiformes</taxon>
        <taxon>Pleuronectoidei</taxon>
        <taxon>Scophthalmidae</taxon>
        <taxon>Scophthalmus</taxon>
    </lineage>
</organism>
<dbReference type="EMBL" id="VEVO01000020">
    <property type="protein sequence ID" value="KAF0025136.1"/>
    <property type="molecule type" value="Genomic_DNA"/>
</dbReference>
<proteinExistence type="predicted"/>
<accession>A0A6A4RR39</accession>
<evidence type="ECO:0000313" key="2">
    <source>
        <dbReference type="Proteomes" id="UP000438429"/>
    </source>
</evidence>
<protein>
    <submittedName>
        <fullName evidence="1">Uncharacterized protein</fullName>
    </submittedName>
</protein>
<reference evidence="1 2" key="1">
    <citation type="submission" date="2019-06" db="EMBL/GenBank/DDBJ databases">
        <title>Draft genomes of female and male turbot (Scophthalmus maximus).</title>
        <authorList>
            <person name="Xu H."/>
            <person name="Xu X.-W."/>
            <person name="Shao C."/>
            <person name="Chen S."/>
        </authorList>
    </citation>
    <scope>NUCLEOTIDE SEQUENCE [LARGE SCALE GENOMIC DNA]</scope>
    <source>
        <strain evidence="1">Ysfricsl-2016a</strain>
        <tissue evidence="1">Blood</tissue>
    </source>
</reference>